<dbReference type="InterPro" id="IPR012338">
    <property type="entry name" value="Beta-lactam/transpept-like"/>
</dbReference>
<dbReference type="SUPFAM" id="SSF56601">
    <property type="entry name" value="beta-lactamase/transpeptidase-like"/>
    <property type="match status" value="1"/>
</dbReference>
<evidence type="ECO:0000313" key="3">
    <source>
        <dbReference type="EMBL" id="MDT0595284.1"/>
    </source>
</evidence>
<keyword evidence="3" id="KW-0378">Hydrolase</keyword>
<dbReference type="Proteomes" id="UP001253545">
    <property type="component" value="Unassembled WGS sequence"/>
</dbReference>
<dbReference type="InterPro" id="IPR050491">
    <property type="entry name" value="AmpC-like"/>
</dbReference>
<sequence>MALKTTINISLAIILSAFLLMPVNAMPDTSQVLESLENEEKKALNSKDKQWINTYIKNAFSQAQDHNIPSVAIVIVKKGHEPEFRFYGKTKQTGNSSNDAINAKTKFRLASVSKTFTAGLVAKTSNTNKDKLLNWQTPLSTLTPEYNFDNYQQPILLRHIIGQSAGFMPNAYDNLIEANYKRPRILRELGELESICKPGYCYTYQNALFGVIEEYYNKLNSSYSQALQENIFEPLGMQSTVGREALEASNNWARPHAAISRKKWRQVKVKDDYYRFSPAAGINASLEDMEKWLRALLLEKPKVFNAVMVEQMTQPRVQTRNELRRREWRKHLRTAHYGLGWRIYNFRGIKLNYHGGWVQGYRADVAFAPSLDIGVAILMNAESNVINTISAQFWEQAVKNSD</sequence>
<keyword evidence="4" id="KW-1185">Reference proteome</keyword>
<accession>A0ABU2ZSJ4</accession>
<dbReference type="EMBL" id="JAVRHX010000002">
    <property type="protein sequence ID" value="MDT0595284.1"/>
    <property type="molecule type" value="Genomic_DNA"/>
</dbReference>
<evidence type="ECO:0000313" key="4">
    <source>
        <dbReference type="Proteomes" id="UP001253545"/>
    </source>
</evidence>
<dbReference type="RefSeq" id="WP_311368794.1">
    <property type="nucleotide sequence ID" value="NZ_JAVRHX010000002.1"/>
</dbReference>
<feature type="chain" id="PRO_5047494348" evidence="1">
    <location>
        <begin position="26"/>
        <end position="402"/>
    </location>
</feature>
<organism evidence="3 4">
    <name type="scientific">Glaciecola petra</name>
    <dbReference type="NCBI Taxonomy" id="3075602"/>
    <lineage>
        <taxon>Bacteria</taxon>
        <taxon>Pseudomonadati</taxon>
        <taxon>Pseudomonadota</taxon>
        <taxon>Gammaproteobacteria</taxon>
        <taxon>Alteromonadales</taxon>
        <taxon>Alteromonadaceae</taxon>
        <taxon>Glaciecola</taxon>
    </lineage>
</organism>
<evidence type="ECO:0000259" key="2">
    <source>
        <dbReference type="Pfam" id="PF00144"/>
    </source>
</evidence>
<dbReference type="Gene3D" id="3.40.710.10">
    <property type="entry name" value="DD-peptidase/beta-lactamase superfamily"/>
    <property type="match status" value="1"/>
</dbReference>
<protein>
    <submittedName>
        <fullName evidence="3">Serine hydrolase domain-containing protein</fullName>
        <ecNumber evidence="3">3.1.1.103</ecNumber>
    </submittedName>
</protein>
<feature type="domain" description="Beta-lactamase-related" evidence="2">
    <location>
        <begin position="58"/>
        <end position="383"/>
    </location>
</feature>
<dbReference type="EC" id="3.1.1.103" evidence="3"/>
<feature type="signal peptide" evidence="1">
    <location>
        <begin position="1"/>
        <end position="25"/>
    </location>
</feature>
<dbReference type="InterPro" id="IPR001466">
    <property type="entry name" value="Beta-lactam-related"/>
</dbReference>
<dbReference type="PANTHER" id="PTHR46825">
    <property type="entry name" value="D-ALANYL-D-ALANINE-CARBOXYPEPTIDASE/ENDOPEPTIDASE AMPH"/>
    <property type="match status" value="1"/>
</dbReference>
<gene>
    <name evidence="3" type="ORF">RM552_10545</name>
</gene>
<dbReference type="PANTHER" id="PTHR46825:SF15">
    <property type="entry name" value="BETA-LACTAMASE-RELATED DOMAIN-CONTAINING PROTEIN"/>
    <property type="match status" value="1"/>
</dbReference>
<reference evidence="3 4" key="1">
    <citation type="submission" date="2023-09" db="EMBL/GenBank/DDBJ databases">
        <authorList>
            <person name="Rey-Velasco X."/>
        </authorList>
    </citation>
    <scope>NUCLEOTIDE SEQUENCE [LARGE SCALE GENOMIC DNA]</scope>
    <source>
        <strain evidence="3 4">P117</strain>
    </source>
</reference>
<keyword evidence="1" id="KW-0732">Signal</keyword>
<comment type="caution">
    <text evidence="3">The sequence shown here is derived from an EMBL/GenBank/DDBJ whole genome shotgun (WGS) entry which is preliminary data.</text>
</comment>
<dbReference type="GO" id="GO:0016787">
    <property type="term" value="F:hydrolase activity"/>
    <property type="evidence" value="ECO:0007669"/>
    <property type="project" value="UniProtKB-KW"/>
</dbReference>
<dbReference type="Pfam" id="PF00144">
    <property type="entry name" value="Beta-lactamase"/>
    <property type="match status" value="1"/>
</dbReference>
<name>A0ABU2ZSJ4_9ALTE</name>
<evidence type="ECO:0000256" key="1">
    <source>
        <dbReference type="SAM" id="SignalP"/>
    </source>
</evidence>
<proteinExistence type="predicted"/>